<dbReference type="AlphaFoldDB" id="A0A540WXC2"/>
<keyword evidence="2" id="KW-1185">Reference proteome</keyword>
<evidence type="ECO:0000313" key="1">
    <source>
        <dbReference type="EMBL" id="TQF13651.1"/>
    </source>
</evidence>
<accession>A0A540WXC2</accession>
<evidence type="ECO:0008006" key="3">
    <source>
        <dbReference type="Google" id="ProtNLM"/>
    </source>
</evidence>
<gene>
    <name evidence="1" type="ORF">FJV41_22885</name>
</gene>
<name>A0A540WXC2_9BACT</name>
<evidence type="ECO:0000313" key="2">
    <source>
        <dbReference type="Proteomes" id="UP000315369"/>
    </source>
</evidence>
<dbReference type="PROSITE" id="PS51257">
    <property type="entry name" value="PROKAR_LIPOPROTEIN"/>
    <property type="match status" value="1"/>
</dbReference>
<proteinExistence type="predicted"/>
<sequence>MFKSLGCVLLASLLVGCVGTESDLEDEASFEESSEQAICGIGCPPGQHPTAYYCDRFACGALACNFNNSNATTCAVTPNCGTITQCGLGCPAGFSAIAFVCNLSCGFCGGGTVNATQCQSNTSPQGCPCAALPVGSAVDRGAAGGLHYLELYYSTFTSSNPSIGTASFNSLSCVNGFSVGQIVCNGSPVSATVTYSDTQQLNIAIPASSVARSCVAHSSSTNSQYIRFAFTVPGTP</sequence>
<dbReference type="EMBL" id="VIFM01000093">
    <property type="protein sequence ID" value="TQF13651.1"/>
    <property type="molecule type" value="Genomic_DNA"/>
</dbReference>
<comment type="caution">
    <text evidence="1">The sequence shown here is derived from an EMBL/GenBank/DDBJ whole genome shotgun (WGS) entry which is preliminary data.</text>
</comment>
<protein>
    <recommendedName>
        <fullName evidence="3">Lipoprotein</fullName>
    </recommendedName>
</protein>
<dbReference type="OrthoDB" id="5517742at2"/>
<reference evidence="1 2" key="1">
    <citation type="submission" date="2019-06" db="EMBL/GenBank/DDBJ databases">
        <authorList>
            <person name="Livingstone P."/>
            <person name="Whitworth D."/>
        </authorList>
    </citation>
    <scope>NUCLEOTIDE SEQUENCE [LARGE SCALE GENOMIC DNA]</scope>
    <source>
        <strain evidence="1 2">AM401</strain>
    </source>
</reference>
<dbReference type="Proteomes" id="UP000315369">
    <property type="component" value="Unassembled WGS sequence"/>
</dbReference>
<organism evidence="1 2">
    <name type="scientific">Myxococcus llanfairpwllgwyngyllgogerychwyrndrobwllllantysiliogogogochensis</name>
    <dbReference type="NCBI Taxonomy" id="2590453"/>
    <lineage>
        <taxon>Bacteria</taxon>
        <taxon>Pseudomonadati</taxon>
        <taxon>Myxococcota</taxon>
        <taxon>Myxococcia</taxon>
        <taxon>Myxococcales</taxon>
        <taxon>Cystobacterineae</taxon>
        <taxon>Myxococcaceae</taxon>
        <taxon>Myxococcus</taxon>
    </lineage>
</organism>
<dbReference type="RefSeq" id="WP_141644654.1">
    <property type="nucleotide sequence ID" value="NZ_VIFM01000093.1"/>
</dbReference>